<organism evidence="2 3">
    <name type="scientific">Allacma fusca</name>
    <dbReference type="NCBI Taxonomy" id="39272"/>
    <lineage>
        <taxon>Eukaryota</taxon>
        <taxon>Metazoa</taxon>
        <taxon>Ecdysozoa</taxon>
        <taxon>Arthropoda</taxon>
        <taxon>Hexapoda</taxon>
        <taxon>Collembola</taxon>
        <taxon>Symphypleona</taxon>
        <taxon>Sminthuridae</taxon>
        <taxon>Allacma</taxon>
    </lineage>
</organism>
<evidence type="ECO:0000313" key="3">
    <source>
        <dbReference type="Proteomes" id="UP000708208"/>
    </source>
</evidence>
<name>A0A8J2L2D0_9HEXA</name>
<comment type="caution">
    <text evidence="2">The sequence shown here is derived from an EMBL/GenBank/DDBJ whole genome shotgun (WGS) entry which is preliminary data.</text>
</comment>
<feature type="compositionally biased region" description="Polar residues" evidence="1">
    <location>
        <begin position="80"/>
        <end position="94"/>
    </location>
</feature>
<dbReference type="PANTHER" id="PTHR46940">
    <property type="entry name" value="NKAP DOMAIN-CONTAINING 1"/>
    <property type="match status" value="1"/>
</dbReference>
<dbReference type="Pfam" id="PF15692">
    <property type="entry name" value="NKAP"/>
    <property type="match status" value="1"/>
</dbReference>
<evidence type="ECO:0000313" key="2">
    <source>
        <dbReference type="EMBL" id="CAG7786139.1"/>
    </source>
</evidence>
<sequence>MDRNRDRDREKDIKTGNNDKDAKGNRKRLVELDRVVKRAREERSSYWNKRVLEAEEKDPNRWGHSGFKELYRRDMKLGNQGRSNSPLASASNAKTFRRSSPERPRRLLQQDPPRGISARGRNRSKSPPSKSKSRCEDL</sequence>
<proteinExistence type="predicted"/>
<feature type="region of interest" description="Disordered" evidence="1">
    <location>
        <begin position="1"/>
        <end position="28"/>
    </location>
</feature>
<evidence type="ECO:0000256" key="1">
    <source>
        <dbReference type="SAM" id="MobiDB-lite"/>
    </source>
</evidence>
<dbReference type="Proteomes" id="UP000708208">
    <property type="component" value="Unassembled WGS sequence"/>
</dbReference>
<dbReference type="InterPro" id="IPR043407">
    <property type="entry name" value="Nkap_D1"/>
</dbReference>
<dbReference type="OrthoDB" id="8197488at2759"/>
<dbReference type="EMBL" id="CAJVCH010311166">
    <property type="protein sequence ID" value="CAG7786139.1"/>
    <property type="molecule type" value="Genomic_DNA"/>
</dbReference>
<dbReference type="PANTHER" id="PTHR46940:SF1">
    <property type="entry name" value="NKAP DOMAIN CONTAINING 1"/>
    <property type="match status" value="1"/>
</dbReference>
<keyword evidence="3" id="KW-1185">Reference proteome</keyword>
<protein>
    <submittedName>
        <fullName evidence="2">Uncharacterized protein</fullName>
    </submittedName>
</protein>
<dbReference type="AlphaFoldDB" id="A0A8J2L2D0"/>
<gene>
    <name evidence="2" type="ORF">AFUS01_LOCUS24721</name>
</gene>
<feature type="region of interest" description="Disordered" evidence="1">
    <location>
        <begin position="40"/>
        <end position="138"/>
    </location>
</feature>
<feature type="compositionally biased region" description="Basic and acidic residues" evidence="1">
    <location>
        <begin position="40"/>
        <end position="76"/>
    </location>
</feature>
<accession>A0A8J2L2D0</accession>
<reference evidence="2" key="1">
    <citation type="submission" date="2021-06" db="EMBL/GenBank/DDBJ databases">
        <authorList>
            <person name="Hodson N. C."/>
            <person name="Mongue J. A."/>
            <person name="Jaron S. K."/>
        </authorList>
    </citation>
    <scope>NUCLEOTIDE SEQUENCE</scope>
</reference>